<dbReference type="STRING" id="1075417.SAMN05421823_11970"/>
<evidence type="ECO:0000313" key="1">
    <source>
        <dbReference type="EMBL" id="SDM69195.1"/>
    </source>
</evidence>
<gene>
    <name evidence="1" type="ORF">SAMN05421823_11970</name>
</gene>
<protein>
    <submittedName>
        <fullName evidence="1">Uncharacterized protein</fullName>
    </submittedName>
</protein>
<evidence type="ECO:0000313" key="2">
    <source>
        <dbReference type="Proteomes" id="UP000198510"/>
    </source>
</evidence>
<name>A0A1G9VBF4_9BACT</name>
<sequence length="86" mass="9399">MNTNSPLFSPQEWGPIQLDDQQTYTFPDGFAGFSLAAGQAYTIIKDGVEFTQPGVFTLPMLPNRPGGWKGCAVRAEGGPITIIRFY</sequence>
<keyword evidence="2" id="KW-1185">Reference proteome</keyword>
<organism evidence="1 2">
    <name type="scientific">Catalinimonas alkaloidigena</name>
    <dbReference type="NCBI Taxonomy" id="1075417"/>
    <lineage>
        <taxon>Bacteria</taxon>
        <taxon>Pseudomonadati</taxon>
        <taxon>Bacteroidota</taxon>
        <taxon>Cytophagia</taxon>
        <taxon>Cytophagales</taxon>
        <taxon>Catalimonadaceae</taxon>
        <taxon>Catalinimonas</taxon>
    </lineage>
</organism>
<dbReference type="EMBL" id="FNFO01000019">
    <property type="protein sequence ID" value="SDM69195.1"/>
    <property type="molecule type" value="Genomic_DNA"/>
</dbReference>
<dbReference type="RefSeq" id="WP_089688653.1">
    <property type="nucleotide sequence ID" value="NZ_FNFO01000019.1"/>
</dbReference>
<dbReference type="Proteomes" id="UP000198510">
    <property type="component" value="Unassembled WGS sequence"/>
</dbReference>
<accession>A0A1G9VBF4</accession>
<proteinExistence type="predicted"/>
<dbReference type="AlphaFoldDB" id="A0A1G9VBF4"/>
<reference evidence="1 2" key="1">
    <citation type="submission" date="2016-10" db="EMBL/GenBank/DDBJ databases">
        <authorList>
            <person name="de Groot N.N."/>
        </authorList>
    </citation>
    <scope>NUCLEOTIDE SEQUENCE [LARGE SCALE GENOMIC DNA]</scope>
    <source>
        <strain evidence="1 2">DSM 25186</strain>
    </source>
</reference>